<keyword evidence="2" id="KW-0804">Transcription</keyword>
<dbReference type="Proteomes" id="UP000813824">
    <property type="component" value="Unassembled WGS sequence"/>
</dbReference>
<dbReference type="InterPro" id="IPR050140">
    <property type="entry name" value="SRY-related_HMG-box_TF-like"/>
</dbReference>
<dbReference type="CDD" id="cd01389">
    <property type="entry name" value="HMG-box_ROX1-like"/>
    <property type="match status" value="1"/>
</dbReference>
<reference evidence="6" key="1">
    <citation type="journal article" date="2021" name="New Phytol.">
        <title>Evolutionary innovations through gain and loss of genes in the ectomycorrhizal Boletales.</title>
        <authorList>
            <person name="Wu G."/>
            <person name="Miyauchi S."/>
            <person name="Morin E."/>
            <person name="Kuo A."/>
            <person name="Drula E."/>
            <person name="Varga T."/>
            <person name="Kohler A."/>
            <person name="Feng B."/>
            <person name="Cao Y."/>
            <person name="Lipzen A."/>
            <person name="Daum C."/>
            <person name="Hundley H."/>
            <person name="Pangilinan J."/>
            <person name="Johnson J."/>
            <person name="Barry K."/>
            <person name="LaButti K."/>
            <person name="Ng V."/>
            <person name="Ahrendt S."/>
            <person name="Min B."/>
            <person name="Choi I.G."/>
            <person name="Park H."/>
            <person name="Plett J.M."/>
            <person name="Magnuson J."/>
            <person name="Spatafora J.W."/>
            <person name="Nagy L.G."/>
            <person name="Henrissat B."/>
            <person name="Grigoriev I.V."/>
            <person name="Yang Z.L."/>
            <person name="Xu J."/>
            <person name="Martin F.M."/>
        </authorList>
    </citation>
    <scope>NUCLEOTIDE SEQUENCE</scope>
    <source>
        <strain evidence="6">KKN 215</strain>
    </source>
</reference>
<feature type="region of interest" description="Disordered" evidence="4">
    <location>
        <begin position="380"/>
        <end position="452"/>
    </location>
</feature>
<dbReference type="Gene3D" id="1.10.30.10">
    <property type="entry name" value="High mobility group box domain"/>
    <property type="match status" value="1"/>
</dbReference>
<evidence type="ECO:0000313" key="7">
    <source>
        <dbReference type="Proteomes" id="UP000813824"/>
    </source>
</evidence>
<feature type="compositionally biased region" description="Low complexity" evidence="4">
    <location>
        <begin position="397"/>
        <end position="416"/>
    </location>
</feature>
<accession>A0A8K0XMN3</accession>
<dbReference type="PROSITE" id="PS50118">
    <property type="entry name" value="HMG_BOX_2"/>
    <property type="match status" value="1"/>
</dbReference>
<evidence type="ECO:0000313" key="6">
    <source>
        <dbReference type="EMBL" id="KAH8093887.1"/>
    </source>
</evidence>
<proteinExistence type="predicted"/>
<evidence type="ECO:0000256" key="4">
    <source>
        <dbReference type="SAM" id="MobiDB-lite"/>
    </source>
</evidence>
<dbReference type="SUPFAM" id="SSF47095">
    <property type="entry name" value="HMG-box"/>
    <property type="match status" value="1"/>
</dbReference>
<comment type="caution">
    <text evidence="6">The sequence shown here is derived from an EMBL/GenBank/DDBJ whole genome shotgun (WGS) entry which is preliminary data.</text>
</comment>
<feature type="DNA-binding region" description="HMG box" evidence="3">
    <location>
        <begin position="13"/>
        <end position="88"/>
    </location>
</feature>
<feature type="compositionally biased region" description="Low complexity" evidence="4">
    <location>
        <begin position="142"/>
        <end position="167"/>
    </location>
</feature>
<keyword evidence="7" id="KW-1185">Reference proteome</keyword>
<evidence type="ECO:0000256" key="2">
    <source>
        <dbReference type="ARBA" id="ARBA00023163"/>
    </source>
</evidence>
<evidence type="ECO:0000259" key="5">
    <source>
        <dbReference type="PROSITE" id="PS50118"/>
    </source>
</evidence>
<keyword evidence="1 3" id="KW-0238">DNA-binding</keyword>
<evidence type="ECO:0000256" key="3">
    <source>
        <dbReference type="PROSITE-ProRule" id="PRU00267"/>
    </source>
</evidence>
<evidence type="ECO:0000256" key="1">
    <source>
        <dbReference type="ARBA" id="ARBA00023125"/>
    </source>
</evidence>
<dbReference type="GO" id="GO:0005634">
    <property type="term" value="C:nucleus"/>
    <property type="evidence" value="ECO:0007669"/>
    <property type="project" value="UniProtKB-UniRule"/>
</dbReference>
<dbReference type="EMBL" id="JAEVFJ010000027">
    <property type="protein sequence ID" value="KAH8093887.1"/>
    <property type="molecule type" value="Genomic_DNA"/>
</dbReference>
<feature type="compositionally biased region" description="Polar residues" evidence="4">
    <location>
        <begin position="380"/>
        <end position="395"/>
    </location>
</feature>
<dbReference type="InterPro" id="IPR036910">
    <property type="entry name" value="HMG_box_dom_sf"/>
</dbReference>
<dbReference type="Pfam" id="PF00505">
    <property type="entry name" value="HMG_box"/>
    <property type="match status" value="1"/>
</dbReference>
<dbReference type="AlphaFoldDB" id="A0A8K0XMN3"/>
<dbReference type="InterPro" id="IPR009071">
    <property type="entry name" value="HMG_box_dom"/>
</dbReference>
<feature type="compositionally biased region" description="Basic and acidic residues" evidence="4">
    <location>
        <begin position="92"/>
        <end position="120"/>
    </location>
</feature>
<feature type="domain" description="HMG box" evidence="5">
    <location>
        <begin position="13"/>
        <end position="88"/>
    </location>
</feature>
<feature type="region of interest" description="Disordered" evidence="4">
    <location>
        <begin position="80"/>
        <end position="197"/>
    </location>
</feature>
<dbReference type="GO" id="GO:0000978">
    <property type="term" value="F:RNA polymerase II cis-regulatory region sequence-specific DNA binding"/>
    <property type="evidence" value="ECO:0007669"/>
    <property type="project" value="TreeGrafter"/>
</dbReference>
<dbReference type="GO" id="GO:0030154">
    <property type="term" value="P:cell differentiation"/>
    <property type="evidence" value="ECO:0007669"/>
    <property type="project" value="TreeGrafter"/>
</dbReference>
<dbReference type="GO" id="GO:0001228">
    <property type="term" value="F:DNA-binding transcription activator activity, RNA polymerase II-specific"/>
    <property type="evidence" value="ECO:0007669"/>
    <property type="project" value="TreeGrafter"/>
</dbReference>
<gene>
    <name evidence="6" type="ORF">BXZ70DRAFT_368899</name>
</gene>
<sequence>MARGRQVRDSDHIPRPPNAFMVYRAQFKEPGGRERLAAMGAQPNDSQAVLSRLIGNAWHKLSQHDKDWYFARAERIKQEHKKLYPDYKFNPKSKEQKEKEKLEEKEKRRAVKDTERETKRQRTSTNEAEPSDNPHHLTYTQAAVRAVSSSAPSSSSPSSSFINAPSPRTEEAPEATPPPQSSAASPDGFDPSLDPSLYPSFTPSDFFPLPSNDILDPVTLGKRSFEEMNAQNMLPLPEDQFLAPQESISLMQYDYSSLGDFIQTLAAGAPVATDDGGEWQNLQMSANAPMPTTEWGDYVFSFGSDLPSTFVPESFLPENAPSFETSPEYTFNHQSEQDLAASIFDFSVPAEAQNIEYLQQPSSVASTPDDFSQYLAESLATPSAPTPSDYSQYYSSAPAAIPTPAPAATTQYLPPAGSSLNTRRRAGGTWSRPEFITGSSRHSSQNSQYFGQ</sequence>
<dbReference type="SMART" id="SM00398">
    <property type="entry name" value="HMG"/>
    <property type="match status" value="1"/>
</dbReference>
<dbReference type="PANTHER" id="PTHR10270">
    <property type="entry name" value="SOX TRANSCRIPTION FACTOR"/>
    <property type="match status" value="1"/>
</dbReference>
<feature type="compositionally biased region" description="Polar residues" evidence="4">
    <location>
        <begin position="437"/>
        <end position="452"/>
    </location>
</feature>
<organism evidence="6 7">
    <name type="scientific">Cristinia sonorae</name>
    <dbReference type="NCBI Taxonomy" id="1940300"/>
    <lineage>
        <taxon>Eukaryota</taxon>
        <taxon>Fungi</taxon>
        <taxon>Dikarya</taxon>
        <taxon>Basidiomycota</taxon>
        <taxon>Agaricomycotina</taxon>
        <taxon>Agaricomycetes</taxon>
        <taxon>Agaricomycetidae</taxon>
        <taxon>Agaricales</taxon>
        <taxon>Pleurotineae</taxon>
        <taxon>Stephanosporaceae</taxon>
        <taxon>Cristinia</taxon>
    </lineage>
</organism>
<dbReference type="OrthoDB" id="6247875at2759"/>
<protein>
    <recommendedName>
        <fullName evidence="5">HMG box domain-containing protein</fullName>
    </recommendedName>
</protein>
<keyword evidence="3" id="KW-0539">Nucleus</keyword>
<name>A0A8K0XMN3_9AGAR</name>
<dbReference type="PANTHER" id="PTHR10270:SF161">
    <property type="entry name" value="SEX-DETERMINING REGION Y PROTEIN"/>
    <property type="match status" value="1"/>
</dbReference>